<evidence type="ECO:0000256" key="4">
    <source>
        <dbReference type="ARBA" id="ARBA00022898"/>
    </source>
</evidence>
<dbReference type="InterPro" id="IPR052357">
    <property type="entry name" value="Orn_Lys_Arg_decarboxylase-I"/>
</dbReference>
<evidence type="ECO:0000313" key="9">
    <source>
        <dbReference type="Proteomes" id="UP000187338"/>
    </source>
</evidence>
<dbReference type="InterPro" id="IPR015424">
    <property type="entry name" value="PyrdxlP-dep_Trfase"/>
</dbReference>
<dbReference type="EMBL" id="BDJL01000035">
    <property type="protein sequence ID" value="GAV25174.1"/>
    <property type="molecule type" value="Genomic_DNA"/>
</dbReference>
<organism evidence="8 9">
    <name type="scientific">Carboxydothermus islandicus</name>
    <dbReference type="NCBI Taxonomy" id="661089"/>
    <lineage>
        <taxon>Bacteria</taxon>
        <taxon>Bacillati</taxon>
        <taxon>Bacillota</taxon>
        <taxon>Clostridia</taxon>
        <taxon>Thermoanaerobacterales</taxon>
        <taxon>Thermoanaerobacteraceae</taxon>
        <taxon>Carboxydothermus</taxon>
    </lineage>
</organism>
<keyword evidence="9" id="KW-1185">Reference proteome</keyword>
<comment type="similarity">
    <text evidence="2">Belongs to the Orn/Lys/Arg decarboxylase class-I family.</text>
</comment>
<dbReference type="Gene3D" id="3.90.100.10">
    <property type="entry name" value="Orn/Lys/Arg decarboxylase, C-terminal domain"/>
    <property type="match status" value="1"/>
</dbReference>
<evidence type="ECO:0000256" key="5">
    <source>
        <dbReference type="ARBA" id="ARBA00023239"/>
    </source>
</evidence>
<dbReference type="AlphaFoldDB" id="A0A1L8D235"/>
<dbReference type="GO" id="GO:0016831">
    <property type="term" value="F:carboxy-lyase activity"/>
    <property type="evidence" value="ECO:0007669"/>
    <property type="project" value="UniProtKB-KW"/>
</dbReference>
<dbReference type="InterPro" id="IPR015421">
    <property type="entry name" value="PyrdxlP-dep_Trfase_major"/>
</dbReference>
<protein>
    <submittedName>
        <fullName evidence="8">Lysine decarboxylase</fullName>
    </submittedName>
</protein>
<feature type="domain" description="Orn/Lys/Arg decarboxylases family 1 pyridoxal-P attachment site" evidence="6">
    <location>
        <begin position="4"/>
        <end position="261"/>
    </location>
</feature>
<dbReference type="PANTHER" id="PTHR43277">
    <property type="entry name" value="ARGININE DECARBOXYLASE"/>
    <property type="match status" value="1"/>
</dbReference>
<evidence type="ECO:0000313" key="8">
    <source>
        <dbReference type="EMBL" id="GAV25174.1"/>
    </source>
</evidence>
<evidence type="ECO:0000256" key="3">
    <source>
        <dbReference type="ARBA" id="ARBA00022793"/>
    </source>
</evidence>
<reference evidence="9" key="1">
    <citation type="submission" date="2016-12" db="EMBL/GenBank/DDBJ databases">
        <title>Draft Genome Sequences od Carboxydothermus pertinax and islandicus, Hydrogenogenic Carboxydotrophic Bacteria.</title>
        <authorList>
            <person name="Fukuyama Y."/>
            <person name="Ohmae K."/>
            <person name="Yoneda Y."/>
            <person name="Yoshida T."/>
            <person name="Sako Y."/>
        </authorList>
    </citation>
    <scope>NUCLEOTIDE SEQUENCE [LARGE SCALE GENOMIC DNA]</scope>
    <source>
        <strain evidence="9">SET</strain>
    </source>
</reference>
<dbReference type="InterPro" id="IPR008286">
    <property type="entry name" value="Prn/Lys/Arg_de-COase_C"/>
</dbReference>
<keyword evidence="4" id="KW-0663">Pyridoxal phosphate</keyword>
<name>A0A1L8D235_9THEO</name>
<keyword evidence="5" id="KW-0456">Lyase</keyword>
<dbReference type="SUPFAM" id="SSF53383">
    <property type="entry name" value="PLP-dependent transferases"/>
    <property type="match status" value="1"/>
</dbReference>
<dbReference type="PANTHER" id="PTHR43277:SF4">
    <property type="entry name" value="ARGININE DECARBOXYLASE"/>
    <property type="match status" value="1"/>
</dbReference>
<dbReference type="Gene3D" id="3.40.640.10">
    <property type="entry name" value="Type I PLP-dependent aspartate aminotransferase-like (Major domain)"/>
    <property type="match status" value="1"/>
</dbReference>
<dbReference type="OrthoDB" id="9815233at2"/>
<feature type="domain" description="Orn/Lys/Arg decarboxylase C-terminal" evidence="7">
    <location>
        <begin position="357"/>
        <end position="424"/>
    </location>
</feature>
<sequence>MSGLIDKIQKHIRKKPISFHMPGHKNGRFIPKKVKNLLGEKYFKADLTELPGLDNLYAPEEAILKLEEKLSRYFGLPRAHLSVNGSTAAVIALMLSFFWPGEKIAVDRMSHVSLYHGMVLGDLIPEFIYPLWDEEYGLPVNKTPEAHNKSYFLTNPDYQGLIRDLTELKTDKLLLDAAHGGLIPLWRPDFFKNIAGFAVSLHKTGPFPNPLAAVVFRDKGVEVKRALNLVQTTSPSYPLMAAAEGGVDMLLKVGGRAFQKAKEFSDHFKEYLKKRGIGFFQDKYPADPLKVTIKAADLGVSGEKIAGKLRKKGIYPEAYGPGYVLFMFSPGNTEKDVKKLINIIETIKGKEKKIIIPKNPFSFQPEIKLTPREVYYAREKLVDLKASVGYTARDGVTIYPPGAPVLYPGEEITKEAVEYLQYHLQLGVKVTGIYDGRIKVVR</sequence>
<gene>
    <name evidence="8" type="ORF">ciss_11070</name>
</gene>
<dbReference type="InterPro" id="IPR036633">
    <property type="entry name" value="Prn/Lys/Arg_de-COase_C_sf"/>
</dbReference>
<dbReference type="Pfam" id="PF03711">
    <property type="entry name" value="OKR_DC_1_C"/>
    <property type="match status" value="1"/>
</dbReference>
<proteinExistence type="inferred from homology"/>
<evidence type="ECO:0000256" key="2">
    <source>
        <dbReference type="ARBA" id="ARBA00010671"/>
    </source>
</evidence>
<comment type="caution">
    <text evidence="8">The sequence shown here is derived from an EMBL/GenBank/DDBJ whole genome shotgun (WGS) entry which is preliminary data.</text>
</comment>
<dbReference type="InterPro" id="IPR000310">
    <property type="entry name" value="Orn/Lys/Arg_deCO2ase_major_dom"/>
</dbReference>
<comment type="cofactor">
    <cofactor evidence="1">
        <name>pyridoxal 5'-phosphate</name>
        <dbReference type="ChEBI" id="CHEBI:597326"/>
    </cofactor>
</comment>
<evidence type="ECO:0000259" key="6">
    <source>
        <dbReference type="Pfam" id="PF01276"/>
    </source>
</evidence>
<dbReference type="RefSeq" id="WP_075865336.1">
    <property type="nucleotide sequence ID" value="NZ_BDJL01000035.1"/>
</dbReference>
<keyword evidence="3" id="KW-0210">Decarboxylase</keyword>
<evidence type="ECO:0000259" key="7">
    <source>
        <dbReference type="Pfam" id="PF03711"/>
    </source>
</evidence>
<dbReference type="STRING" id="661089.ciss_11070"/>
<dbReference type="SUPFAM" id="SSF55904">
    <property type="entry name" value="Ornithine decarboxylase C-terminal domain"/>
    <property type="match status" value="1"/>
</dbReference>
<accession>A0A1L8D235</accession>
<evidence type="ECO:0000256" key="1">
    <source>
        <dbReference type="ARBA" id="ARBA00001933"/>
    </source>
</evidence>
<dbReference type="Proteomes" id="UP000187338">
    <property type="component" value="Unassembled WGS sequence"/>
</dbReference>
<dbReference type="Pfam" id="PF01276">
    <property type="entry name" value="OKR_DC_1"/>
    <property type="match status" value="1"/>
</dbReference>